<comment type="caution">
    <text evidence="2">The sequence shown here is derived from an EMBL/GenBank/DDBJ whole genome shotgun (WGS) entry which is preliminary data.</text>
</comment>
<keyword evidence="1" id="KW-0812">Transmembrane</keyword>
<protein>
    <recommendedName>
        <fullName evidence="4">DUF2905 family protein</fullName>
    </recommendedName>
</protein>
<accession>A0A177M953</accession>
<keyword evidence="1" id="KW-1133">Transmembrane helix</keyword>
<keyword evidence="1" id="KW-0472">Membrane</keyword>
<dbReference type="Pfam" id="PF11146">
    <property type="entry name" value="DUF2905"/>
    <property type="match status" value="1"/>
</dbReference>
<reference evidence="3" key="1">
    <citation type="submission" date="2016-03" db="EMBL/GenBank/DDBJ databases">
        <authorList>
            <person name="Heylen K."/>
            <person name="De Vos P."/>
            <person name="Vekeman B."/>
        </authorList>
    </citation>
    <scope>NUCLEOTIDE SEQUENCE [LARGE SCALE GENOMIC DNA]</scope>
    <source>
        <strain evidence="3">R-45363</strain>
    </source>
</reference>
<evidence type="ECO:0000313" key="3">
    <source>
        <dbReference type="Proteomes" id="UP000078090"/>
    </source>
</evidence>
<evidence type="ECO:0008006" key="4">
    <source>
        <dbReference type="Google" id="ProtNLM"/>
    </source>
</evidence>
<proteinExistence type="predicted"/>
<gene>
    <name evidence="2" type="ORF">A1332_16520</name>
</gene>
<name>A0A177M953_METMH</name>
<dbReference type="Proteomes" id="UP000078090">
    <property type="component" value="Unassembled WGS sequence"/>
</dbReference>
<dbReference type="InterPro" id="IPR021320">
    <property type="entry name" value="DUF2905"/>
</dbReference>
<sequence>MEPSKALIVIGSAILVIGLVLHYVPWLVNWFGKLPGDIKIQSKSSFVFIPFTSMIVVSVLITLLANIFFRK</sequence>
<dbReference type="PANTHER" id="PTHR36443:SF1">
    <property type="entry name" value="BSR5223 PROTEIN"/>
    <property type="match status" value="1"/>
</dbReference>
<evidence type="ECO:0000313" key="2">
    <source>
        <dbReference type="EMBL" id="OAI02246.1"/>
    </source>
</evidence>
<dbReference type="OrthoDB" id="9811610at2"/>
<dbReference type="RefSeq" id="WP_064009331.1">
    <property type="nucleotide sequence ID" value="NZ_LUUG01000084.1"/>
</dbReference>
<dbReference type="EMBL" id="LUUG01000084">
    <property type="protein sequence ID" value="OAI02246.1"/>
    <property type="molecule type" value="Genomic_DNA"/>
</dbReference>
<feature type="transmembrane region" description="Helical" evidence="1">
    <location>
        <begin position="46"/>
        <end position="69"/>
    </location>
</feature>
<dbReference type="AlphaFoldDB" id="A0A177M953"/>
<evidence type="ECO:0000256" key="1">
    <source>
        <dbReference type="SAM" id="Phobius"/>
    </source>
</evidence>
<organism evidence="2 3">
    <name type="scientific">Methylomonas methanica</name>
    <dbReference type="NCBI Taxonomy" id="421"/>
    <lineage>
        <taxon>Bacteria</taxon>
        <taxon>Pseudomonadati</taxon>
        <taxon>Pseudomonadota</taxon>
        <taxon>Gammaproteobacteria</taxon>
        <taxon>Methylococcales</taxon>
        <taxon>Methylococcaceae</taxon>
        <taxon>Methylomonas</taxon>
    </lineage>
</organism>
<dbReference type="PANTHER" id="PTHR36443">
    <property type="entry name" value="BSR5223 PROTEIN"/>
    <property type="match status" value="1"/>
</dbReference>
<feature type="transmembrane region" description="Helical" evidence="1">
    <location>
        <begin position="7"/>
        <end position="26"/>
    </location>
</feature>